<dbReference type="PANTHER" id="PTHR35279">
    <property type="match status" value="1"/>
</dbReference>
<reference evidence="9 10" key="1">
    <citation type="submission" date="2007-08" db="EMBL/GenBank/DDBJ databases">
        <title>Complete sequence of Roseiflexus castenholzii DSM 13941.</title>
        <authorList>
            <consortium name="US DOE Joint Genome Institute"/>
            <person name="Copeland A."/>
            <person name="Lucas S."/>
            <person name="Lapidus A."/>
            <person name="Barry K."/>
            <person name="Glavina del Rio T."/>
            <person name="Dalin E."/>
            <person name="Tice H."/>
            <person name="Pitluck S."/>
            <person name="Thompson L.S."/>
            <person name="Brettin T."/>
            <person name="Bruce D."/>
            <person name="Detter J.C."/>
            <person name="Han C."/>
            <person name="Tapia R."/>
            <person name="Schmutz J."/>
            <person name="Larimer F."/>
            <person name="Land M."/>
            <person name="Hauser L."/>
            <person name="Kyrpides N."/>
            <person name="Mikhailova N."/>
            <person name="Bryant D.A."/>
            <person name="Hanada S."/>
            <person name="Tsukatani Y."/>
            <person name="Richardson P."/>
        </authorList>
    </citation>
    <scope>NUCLEOTIDE SEQUENCE [LARGE SCALE GENOMIC DNA]</scope>
    <source>
        <strain evidence="10">DSM 13941 / HLO8</strain>
    </source>
</reference>
<evidence type="ECO:0000259" key="8">
    <source>
        <dbReference type="SMART" id="SM00560"/>
    </source>
</evidence>
<dbReference type="Proteomes" id="UP000000263">
    <property type="component" value="Chromosome"/>
</dbReference>
<evidence type="ECO:0000256" key="1">
    <source>
        <dbReference type="ARBA" id="ARBA00022729"/>
    </source>
</evidence>
<feature type="chain" id="PRO_5002713098" evidence="6">
    <location>
        <begin position="22"/>
        <end position="1597"/>
    </location>
</feature>
<feature type="compositionally biased region" description="Low complexity" evidence="5">
    <location>
        <begin position="1350"/>
        <end position="1368"/>
    </location>
</feature>
<keyword evidence="2" id="KW-0378">Hydrolase</keyword>
<feature type="domain" description="Laminin G" evidence="7">
    <location>
        <begin position="1412"/>
        <end position="1532"/>
    </location>
</feature>
<dbReference type="Pfam" id="PF13385">
    <property type="entry name" value="Laminin_G_3"/>
    <property type="match status" value="2"/>
</dbReference>
<name>A7NGT8_ROSCS</name>
<dbReference type="EMBL" id="CP000804">
    <property type="protein sequence ID" value="ABU56685.1"/>
    <property type="molecule type" value="Genomic_DNA"/>
</dbReference>
<dbReference type="SMART" id="SM00282">
    <property type="entry name" value="LamG"/>
    <property type="match status" value="2"/>
</dbReference>
<dbReference type="RefSeq" id="WP_012119116.1">
    <property type="nucleotide sequence ID" value="NC_009767.1"/>
</dbReference>
<evidence type="ECO:0000256" key="5">
    <source>
        <dbReference type="SAM" id="MobiDB-lite"/>
    </source>
</evidence>
<gene>
    <name evidence="9" type="ordered locus">Rcas_0555</name>
</gene>
<dbReference type="PANTHER" id="PTHR35279:SF1">
    <property type="entry name" value="ARABINANASE_LEVANSUCRASE_INVERTASE"/>
    <property type="match status" value="1"/>
</dbReference>
<evidence type="ECO:0000259" key="7">
    <source>
        <dbReference type="SMART" id="SM00282"/>
    </source>
</evidence>
<dbReference type="KEGG" id="rca:Rcas_0555"/>
<feature type="signal peptide" evidence="6">
    <location>
        <begin position="1"/>
        <end position="21"/>
    </location>
</feature>
<feature type="domain" description="LamG-like jellyroll fold" evidence="8">
    <location>
        <begin position="1412"/>
        <end position="1537"/>
    </location>
</feature>
<feature type="region of interest" description="Disordered" evidence="5">
    <location>
        <begin position="510"/>
        <end position="589"/>
    </location>
</feature>
<dbReference type="HOGENOM" id="CLU_240661_0_0_0"/>
<dbReference type="Gene3D" id="2.60.120.200">
    <property type="match status" value="2"/>
</dbReference>
<evidence type="ECO:0000313" key="10">
    <source>
        <dbReference type="Proteomes" id="UP000000263"/>
    </source>
</evidence>
<evidence type="ECO:0000256" key="4">
    <source>
        <dbReference type="ARBA" id="ARBA00023295"/>
    </source>
</evidence>
<evidence type="ECO:0000256" key="6">
    <source>
        <dbReference type="SAM" id="SignalP"/>
    </source>
</evidence>
<keyword evidence="4" id="KW-0326">Glycosidase</keyword>
<dbReference type="GO" id="GO:0016798">
    <property type="term" value="F:hydrolase activity, acting on glycosyl bonds"/>
    <property type="evidence" value="ECO:0007669"/>
    <property type="project" value="UniProtKB-KW"/>
</dbReference>
<feature type="compositionally biased region" description="Low complexity" evidence="5">
    <location>
        <begin position="1102"/>
        <end position="1128"/>
    </location>
</feature>
<feature type="compositionally biased region" description="Pro residues" evidence="5">
    <location>
        <begin position="1087"/>
        <end position="1101"/>
    </location>
</feature>
<keyword evidence="3" id="KW-1015">Disulfide bond</keyword>
<accession>A7NGT8</accession>
<dbReference type="eggNOG" id="COG2152">
    <property type="taxonomic scope" value="Bacteria"/>
</dbReference>
<dbReference type="OrthoDB" id="135806at2"/>
<feature type="region of interest" description="Disordered" evidence="5">
    <location>
        <begin position="1328"/>
        <end position="1370"/>
    </location>
</feature>
<dbReference type="STRING" id="383372.Rcas_0555"/>
<dbReference type="SUPFAM" id="SSF49899">
    <property type="entry name" value="Concanavalin A-like lectins/glucanases"/>
    <property type="match status" value="2"/>
</dbReference>
<dbReference type="InterPro" id="IPR013320">
    <property type="entry name" value="ConA-like_dom_sf"/>
</dbReference>
<feature type="compositionally biased region" description="Low complexity" evidence="5">
    <location>
        <begin position="556"/>
        <end position="565"/>
    </location>
</feature>
<dbReference type="InterPro" id="IPR001791">
    <property type="entry name" value="Laminin_G"/>
</dbReference>
<keyword evidence="1 6" id="KW-0732">Signal</keyword>
<feature type="region of interest" description="Disordered" evidence="5">
    <location>
        <begin position="1084"/>
        <end position="1128"/>
    </location>
</feature>
<dbReference type="SUPFAM" id="SSF75005">
    <property type="entry name" value="Arabinanase/levansucrase/invertase"/>
    <property type="match status" value="5"/>
</dbReference>
<feature type="domain" description="Laminin G" evidence="7">
    <location>
        <begin position="1147"/>
        <end position="1267"/>
    </location>
</feature>
<feature type="domain" description="LamG-like jellyroll fold" evidence="8">
    <location>
        <begin position="1147"/>
        <end position="1272"/>
    </location>
</feature>
<evidence type="ECO:0000313" key="9">
    <source>
        <dbReference type="EMBL" id="ABU56685.1"/>
    </source>
</evidence>
<dbReference type="InterPro" id="IPR006558">
    <property type="entry name" value="LamG-like"/>
</dbReference>
<dbReference type="SMART" id="SM00560">
    <property type="entry name" value="LamGL"/>
    <property type="match status" value="2"/>
</dbReference>
<dbReference type="InterPro" id="IPR023296">
    <property type="entry name" value="Glyco_hydro_beta-prop_sf"/>
</dbReference>
<organism evidence="9 10">
    <name type="scientific">Roseiflexus castenholzii (strain DSM 13941 / HLO8)</name>
    <dbReference type="NCBI Taxonomy" id="383372"/>
    <lineage>
        <taxon>Bacteria</taxon>
        <taxon>Bacillati</taxon>
        <taxon>Chloroflexota</taxon>
        <taxon>Chloroflexia</taxon>
        <taxon>Chloroflexales</taxon>
        <taxon>Roseiflexineae</taxon>
        <taxon>Roseiflexaceae</taxon>
        <taxon>Roseiflexus</taxon>
    </lineage>
</organism>
<evidence type="ECO:0000256" key="2">
    <source>
        <dbReference type="ARBA" id="ARBA00022801"/>
    </source>
</evidence>
<feature type="compositionally biased region" description="Pro residues" evidence="5">
    <location>
        <begin position="517"/>
        <end position="528"/>
    </location>
</feature>
<dbReference type="Gene3D" id="2.115.10.20">
    <property type="entry name" value="Glycosyl hydrolase domain, family 43"/>
    <property type="match status" value="5"/>
</dbReference>
<keyword evidence="10" id="KW-1185">Reference proteome</keyword>
<protein>
    <submittedName>
        <fullName evidence="9">Laminin G sub domain 2</fullName>
    </submittedName>
</protein>
<feature type="compositionally biased region" description="Low complexity" evidence="5">
    <location>
        <begin position="529"/>
        <end position="548"/>
    </location>
</feature>
<sequence length="1597" mass="164065">MRTRLWVVGSFIGALLLIALAAPSVSEATIPNRQLWTHAPGTCGPALGGAVFGRAGDNCGGSGTTFDSVNVESPVILRDIATAAAPCPGIAEGGVCYRMWYTGFDAGGVRRIGYAVSPDGATWTRVPGSAGGGAVLGPGPAGNFDNAGVSFPYVIRNGAVFEMWYNGFNGSVFTIGFATSTDGATWTRVAGPLTQGAVLRPTSAATFDQAIVAAPAVIRDEASPQLPCENGRTSGVCYRMWYQGTDAANVFRIGYALSPDGVNWMRAAGGNPVLGVGAAGEWDAGSVGAPVVLKDGALFRMWYNSQASNQSIGHVVSTDGVTWVRPAPNQAVYRGADDPGTLSPDNVWTPFVIKEGAAFRMWYTVSSRPNAVRVGQATMTPGMLLPAPALSRDLGEYTLLLTTQMIPPGGSVLLMLPASVPFADVTVGTMSGFGAGATFTAERAAVTDAFAQGTARGALVIRLPDGAPAGVKTITFTLANPPSTPAIMTVQTFDVREVIEYATIDLSQATNVGPTATPTPVPPSPTSAPPTATATEGPTATATSTPTPTDTPQPPTATSTLLPTNTPQPPTATPAPTADPSNRQPWLHIPGTCPVSVEGAVFTIAGQNCGGGGTSFDTSEIFPPMVLRDTATPALPCENGRTGGVCYRMWYVGVDGSGTRRIGHALSPDGMTWTRFIGSGVGGSVFEPSGVPGDFDSTGVSTMYVVRDGNTFRMWYSGFGNTGAIEGIGYATSPDGITWTRVPGTAGTGAPNRNAVLVERGGVNDFDQDYIVAPSVLIDEATPALPCENGRTSGRCYRMWYEGVNNVSAYVFAIGYAVSPDGINWTRIPGGSGGAVLARINNFTDFDSNSVGVPTVIKDGAFFRMWYEAKSYATPAFSTGYVVSTDGVNWVRPIPNNPVFTGADDPGTFSPDGVWAARALKLGSSYRKYYTVGLRPNARRFGLAQMTPGAPLGSVALSVSGNLYTLSFTTASFIPAGGSVLISLPPDVDFAQVTPGAISGFGAGATLVADPAAVTDAASGGVARGALLIRLPNGAPAGPKTVQFTLGAPPPSTAPLLVQTFDLREVLEYGEVLMDGTPPLATLTATPAPPTNTPTPVPPTATPTAGPSATPTAVTPTATTTPSGSGALRFDGVNDEVRGGQIAGLGGAQTIELWVRPATAGQNSVIIAHSDDNTGWSLELNGGRVTWWVASTGGWRAAQHPTALVANTWYHVAVTYDGATARVFVNGAPGSAATIGAITQGPFLRIGGLTGYGFFNGDLDDVRISNVARYSGAFTPPSTAHPADANTRALYRFDEGSGQTTSDASGNGYHLTLGASGGADSADPLWVASTAPIAPPPPTATPTPVPPTNTPTATSLPPTATPTGTAGPNPTPFPPTNTPTATATPIPPSNNALRFDGVNDEVRGGQIAGLGGAQTIELWVRPATAGQNSVIIAHSDDNTGWSLELNGGRVTWWVASTGGWRAAQHPTALVANTWYHVAVTYDGATARVFVNGAPGSAATIGAITQGPFLRIGGLTGYGFFNGDLDDVRISNVARYSGAFTPPSTAHPADANTRALYRFDEGSGQTTSDASGNGYHLTLGASGGADSADPLWVASTAP</sequence>
<evidence type="ECO:0000256" key="3">
    <source>
        <dbReference type="ARBA" id="ARBA00023157"/>
    </source>
</evidence>
<feature type="compositionally biased region" description="Pro residues" evidence="5">
    <location>
        <begin position="1333"/>
        <end position="1349"/>
    </location>
</feature>
<proteinExistence type="predicted"/>